<evidence type="ECO:0000313" key="2">
    <source>
        <dbReference type="Proteomes" id="UP000663249"/>
    </source>
</evidence>
<dbReference type="Proteomes" id="UP000663249">
    <property type="component" value="Chromosome"/>
</dbReference>
<gene>
    <name evidence="1" type="ORF">JTY93_23470</name>
</gene>
<accession>A0ABX7JUU9</accession>
<proteinExistence type="predicted"/>
<reference evidence="1 2" key="1">
    <citation type="submission" date="2021-02" db="EMBL/GenBank/DDBJ databases">
        <title>Genomic and phenotypic characterization of Pseudomonas hygromyciniae, a novel bacterial species discovered from a commercially purchased antibiotic vial.</title>
        <authorList>
            <person name="Turner T.L."/>
            <person name="Mitra S.D."/>
            <person name="Kochan T.J."/>
            <person name="Pincus N.B."/>
            <person name="Lebrun-Corbin M."/>
            <person name="Cheung B."/>
            <person name="Gatesy S.W."/>
            <person name="Afzal T."/>
            <person name="Ozer E.A."/>
            <person name="Hauser A.R."/>
        </authorList>
    </citation>
    <scope>NUCLEOTIDE SEQUENCE [LARGE SCALE GENOMIC DNA]</scope>
    <source>
        <strain evidence="1 2">SDM007</strain>
    </source>
</reference>
<evidence type="ECO:0000313" key="1">
    <source>
        <dbReference type="EMBL" id="QSB39151.1"/>
    </source>
</evidence>
<organism evidence="1 2">
    <name type="scientific">Pseudomonas hygromyciniae</name>
    <dbReference type="NCBI Taxonomy" id="2812000"/>
    <lineage>
        <taxon>Bacteria</taxon>
        <taxon>Pseudomonadati</taxon>
        <taxon>Pseudomonadota</taxon>
        <taxon>Gammaproteobacteria</taxon>
        <taxon>Pseudomonadales</taxon>
        <taxon>Pseudomonadaceae</taxon>
        <taxon>Pseudomonas</taxon>
    </lineage>
</organism>
<protein>
    <submittedName>
        <fullName evidence="1">Uncharacterized protein</fullName>
    </submittedName>
</protein>
<sequence>MSEITVSVLLDFQASLCLLSSMGRPSGVQANGKTLSAAIEGYKTRQRKTLRAAEEHFYRDVLADITVLQMQFNGPAQCALVFVEVLVCNEAELQLNGFVTRLEVQGSVTKAP</sequence>
<dbReference type="EMBL" id="CP070506">
    <property type="protein sequence ID" value="QSB39151.1"/>
    <property type="molecule type" value="Genomic_DNA"/>
</dbReference>
<dbReference type="RefSeq" id="WP_205518923.1">
    <property type="nucleotide sequence ID" value="NZ_CP070506.1"/>
</dbReference>
<name>A0ABX7JUU9_9PSED</name>
<keyword evidence="2" id="KW-1185">Reference proteome</keyword>